<dbReference type="EMBL" id="NJGG01000001">
    <property type="protein sequence ID" value="OXL16597.1"/>
    <property type="molecule type" value="Genomic_DNA"/>
</dbReference>
<comment type="caution">
    <text evidence="1">The sequence shown here is derived from an EMBL/GenBank/DDBJ whole genome shotgun (WGS) entry which is preliminary data.</text>
</comment>
<accession>A0A229FX62</accession>
<proteinExistence type="predicted"/>
<sequence>MLSTFDRDGLKTVGTLKHPDAEENWDEYHPNGTTIWSENAPIAVNFHPYNRCTIHQCPECSTVYLRYTEYGGYYVDERIRVVKPELITQTL</sequence>
<dbReference type="Proteomes" id="UP000215188">
    <property type="component" value="Unassembled WGS sequence"/>
</dbReference>
<organism evidence="1 2">
    <name type="scientific">Polynucleobacter cosmopolitanus</name>
    <dbReference type="NCBI Taxonomy" id="351345"/>
    <lineage>
        <taxon>Bacteria</taxon>
        <taxon>Pseudomonadati</taxon>
        <taxon>Pseudomonadota</taxon>
        <taxon>Betaproteobacteria</taxon>
        <taxon>Burkholderiales</taxon>
        <taxon>Burkholderiaceae</taxon>
        <taxon>Polynucleobacter</taxon>
    </lineage>
</organism>
<keyword evidence="2" id="KW-1185">Reference proteome</keyword>
<protein>
    <submittedName>
        <fullName evidence="1">Uncharacterized protein</fullName>
    </submittedName>
</protein>
<evidence type="ECO:0000313" key="2">
    <source>
        <dbReference type="Proteomes" id="UP000215188"/>
    </source>
</evidence>
<evidence type="ECO:0000313" key="1">
    <source>
        <dbReference type="EMBL" id="OXL16597.1"/>
    </source>
</evidence>
<gene>
    <name evidence="1" type="ORF">AOC33_05310</name>
</gene>
<dbReference type="AlphaFoldDB" id="A0A229FX62"/>
<reference evidence="1 2" key="1">
    <citation type="submission" date="2017-06" db="EMBL/GenBank/DDBJ databases">
        <title>Reclassification of a Polynucleobacter cosmopolitanus strain isolated from tropical Lake Victoria as Polynucleobacter victoriensis comb. nov.</title>
        <authorList>
            <person name="Hahn M.W."/>
        </authorList>
    </citation>
    <scope>NUCLEOTIDE SEQUENCE [LARGE SCALE GENOMIC DNA]</scope>
    <source>
        <strain evidence="1 2">MWH-MoIso2</strain>
    </source>
</reference>
<name>A0A229FX62_9BURK</name>